<keyword evidence="6" id="KW-0547">Nucleotide-binding</keyword>
<evidence type="ECO:0000256" key="8">
    <source>
        <dbReference type="ARBA" id="ARBA00022840"/>
    </source>
</evidence>
<dbReference type="CDD" id="cd01672">
    <property type="entry name" value="TMPK"/>
    <property type="match status" value="1"/>
</dbReference>
<dbReference type="FunCoup" id="A0A286UJZ7">
    <property type="interactions" value="356"/>
</dbReference>
<dbReference type="InterPro" id="IPR018095">
    <property type="entry name" value="Thymidylate_kin_CS"/>
</dbReference>
<dbReference type="SUPFAM" id="SSF52540">
    <property type="entry name" value="P-loop containing nucleoside triphosphate hydrolases"/>
    <property type="match status" value="1"/>
</dbReference>
<comment type="pathway">
    <text evidence="1">Pyrimidine metabolism; dTTP biosynthesis.</text>
</comment>
<reference evidence="10 11" key="1">
    <citation type="journal article" date="2017" name="Mol. Ecol.">
        <title>Comparative and population genomic landscape of Phellinus noxius: A hypervariable fungus causing root rot in trees.</title>
        <authorList>
            <person name="Chung C.L."/>
            <person name="Lee T.J."/>
            <person name="Akiba M."/>
            <person name="Lee H.H."/>
            <person name="Kuo T.H."/>
            <person name="Liu D."/>
            <person name="Ke H.M."/>
            <person name="Yokoi T."/>
            <person name="Roa M.B."/>
            <person name="Lu M.J."/>
            <person name="Chang Y.Y."/>
            <person name="Ann P.J."/>
            <person name="Tsai J.N."/>
            <person name="Chen C.Y."/>
            <person name="Tzean S.S."/>
            <person name="Ota Y."/>
            <person name="Hattori T."/>
            <person name="Sahashi N."/>
            <person name="Liou R.F."/>
            <person name="Kikuchi T."/>
            <person name="Tsai I.J."/>
        </authorList>
    </citation>
    <scope>NUCLEOTIDE SEQUENCE [LARGE SCALE GENOMIC DNA]</scope>
    <source>
        <strain evidence="10 11">FFPRI411160</strain>
    </source>
</reference>
<dbReference type="Gene3D" id="3.40.50.300">
    <property type="entry name" value="P-loop containing nucleotide triphosphate hydrolases"/>
    <property type="match status" value="1"/>
</dbReference>
<dbReference type="GO" id="GO:0006227">
    <property type="term" value="P:dUDP biosynthetic process"/>
    <property type="evidence" value="ECO:0007669"/>
    <property type="project" value="TreeGrafter"/>
</dbReference>
<name>A0A286UJZ7_9AGAM</name>
<dbReference type="GO" id="GO:0004798">
    <property type="term" value="F:dTMP kinase activity"/>
    <property type="evidence" value="ECO:0007669"/>
    <property type="project" value="UniProtKB-EC"/>
</dbReference>
<dbReference type="InterPro" id="IPR039430">
    <property type="entry name" value="Thymidylate_kin-like_dom"/>
</dbReference>
<dbReference type="GO" id="GO:0004550">
    <property type="term" value="F:nucleoside diphosphate kinase activity"/>
    <property type="evidence" value="ECO:0007669"/>
    <property type="project" value="TreeGrafter"/>
</dbReference>
<dbReference type="GO" id="GO:0005524">
    <property type="term" value="F:ATP binding"/>
    <property type="evidence" value="ECO:0007669"/>
    <property type="project" value="UniProtKB-KW"/>
</dbReference>
<dbReference type="InParanoid" id="A0A286UJZ7"/>
<dbReference type="GO" id="GO:0006235">
    <property type="term" value="P:dTTP biosynthetic process"/>
    <property type="evidence" value="ECO:0007669"/>
    <property type="project" value="TreeGrafter"/>
</dbReference>
<dbReference type="PANTHER" id="PTHR10344:SF1">
    <property type="entry name" value="THYMIDYLATE KINASE"/>
    <property type="match status" value="1"/>
</dbReference>
<evidence type="ECO:0000313" key="10">
    <source>
        <dbReference type="EMBL" id="PAV19943.1"/>
    </source>
</evidence>
<dbReference type="NCBIfam" id="TIGR00041">
    <property type="entry name" value="DTMP_kinase"/>
    <property type="match status" value="1"/>
</dbReference>
<protein>
    <recommendedName>
        <fullName evidence="3">dTMP kinase</fullName>
        <ecNumber evidence="3">2.7.4.9</ecNumber>
    </recommendedName>
</protein>
<dbReference type="PANTHER" id="PTHR10344">
    <property type="entry name" value="THYMIDYLATE KINASE"/>
    <property type="match status" value="1"/>
</dbReference>
<dbReference type="EMBL" id="NBII01000004">
    <property type="protein sequence ID" value="PAV19943.1"/>
    <property type="molecule type" value="Genomic_DNA"/>
</dbReference>
<evidence type="ECO:0000256" key="4">
    <source>
        <dbReference type="ARBA" id="ARBA00022679"/>
    </source>
</evidence>
<dbReference type="InterPro" id="IPR027417">
    <property type="entry name" value="P-loop_NTPase"/>
</dbReference>
<evidence type="ECO:0000256" key="3">
    <source>
        <dbReference type="ARBA" id="ARBA00012980"/>
    </source>
</evidence>
<evidence type="ECO:0000256" key="5">
    <source>
        <dbReference type="ARBA" id="ARBA00022727"/>
    </source>
</evidence>
<dbReference type="Pfam" id="PF02223">
    <property type="entry name" value="Thymidylate_kin"/>
    <property type="match status" value="1"/>
</dbReference>
<comment type="similarity">
    <text evidence="2">Belongs to the thymidylate kinase family.</text>
</comment>
<keyword evidence="5" id="KW-0545">Nucleotide biosynthesis</keyword>
<dbReference type="STRING" id="2282107.A0A286UJZ7"/>
<evidence type="ECO:0000256" key="6">
    <source>
        <dbReference type="ARBA" id="ARBA00022741"/>
    </source>
</evidence>
<dbReference type="OrthoDB" id="425602at2759"/>
<keyword evidence="11" id="KW-1185">Reference proteome</keyword>
<evidence type="ECO:0000256" key="2">
    <source>
        <dbReference type="ARBA" id="ARBA00009776"/>
    </source>
</evidence>
<dbReference type="GO" id="GO:0005829">
    <property type="term" value="C:cytosol"/>
    <property type="evidence" value="ECO:0007669"/>
    <property type="project" value="TreeGrafter"/>
</dbReference>
<feature type="domain" description="Thymidylate kinase-like" evidence="9">
    <location>
        <begin position="13"/>
        <end position="150"/>
    </location>
</feature>
<dbReference type="Proteomes" id="UP000217199">
    <property type="component" value="Unassembled WGS sequence"/>
</dbReference>
<accession>A0A286UJZ7</accession>
<evidence type="ECO:0000256" key="1">
    <source>
        <dbReference type="ARBA" id="ARBA00004992"/>
    </source>
</evidence>
<dbReference type="EC" id="2.7.4.9" evidence="3"/>
<dbReference type="AlphaFoldDB" id="A0A286UJZ7"/>
<evidence type="ECO:0000256" key="7">
    <source>
        <dbReference type="ARBA" id="ARBA00022777"/>
    </source>
</evidence>
<keyword evidence="8" id="KW-0067">ATP-binding</keyword>
<keyword evidence="7 10" id="KW-0418">Kinase</keyword>
<dbReference type="PROSITE" id="PS01331">
    <property type="entry name" value="THYMIDYLATE_KINASE"/>
    <property type="match status" value="1"/>
</dbReference>
<proteinExistence type="inferred from homology"/>
<evidence type="ECO:0000259" key="9">
    <source>
        <dbReference type="Pfam" id="PF02223"/>
    </source>
</evidence>
<sequence length="160" mass="17620">MSTALKRGLFIVVEGLDRSGKSTQALALQKALQLANIQSELIRFPDRTTPTGKVIDGYLTKKYDMDVRAIHLLFSANRWESASKIEQMLSSGISVISDRYAFSGVVYTAAKGIPLTWCKQPDVGLPAPDLTLFLDISPEVAALRGAMGKNAMRKRDFKNE</sequence>
<dbReference type="GO" id="GO:0005634">
    <property type="term" value="C:nucleus"/>
    <property type="evidence" value="ECO:0007669"/>
    <property type="project" value="TreeGrafter"/>
</dbReference>
<organism evidence="10 11">
    <name type="scientific">Pyrrhoderma noxium</name>
    <dbReference type="NCBI Taxonomy" id="2282107"/>
    <lineage>
        <taxon>Eukaryota</taxon>
        <taxon>Fungi</taxon>
        <taxon>Dikarya</taxon>
        <taxon>Basidiomycota</taxon>
        <taxon>Agaricomycotina</taxon>
        <taxon>Agaricomycetes</taxon>
        <taxon>Hymenochaetales</taxon>
        <taxon>Hymenochaetaceae</taxon>
        <taxon>Pyrrhoderma</taxon>
    </lineage>
</organism>
<evidence type="ECO:0000313" key="11">
    <source>
        <dbReference type="Proteomes" id="UP000217199"/>
    </source>
</evidence>
<keyword evidence="4" id="KW-0808">Transferase</keyword>
<gene>
    <name evidence="10" type="ORF">PNOK_0487700</name>
</gene>
<dbReference type="GO" id="GO:0006233">
    <property type="term" value="P:dTDP biosynthetic process"/>
    <property type="evidence" value="ECO:0007669"/>
    <property type="project" value="InterPro"/>
</dbReference>
<dbReference type="InterPro" id="IPR018094">
    <property type="entry name" value="Thymidylate_kinase"/>
</dbReference>
<dbReference type="GO" id="GO:0005739">
    <property type="term" value="C:mitochondrion"/>
    <property type="evidence" value="ECO:0007669"/>
    <property type="project" value="TreeGrafter"/>
</dbReference>
<comment type="caution">
    <text evidence="10">The sequence shown here is derived from an EMBL/GenBank/DDBJ whole genome shotgun (WGS) entry which is preliminary data.</text>
</comment>